<keyword evidence="2" id="KW-1185">Reference proteome</keyword>
<sequence>MEPSIEQIANAKRKIRKFLDRSAPGLGDPILSLRDSDNGQLPAMKLVWKSEDGKSPKLDSITRTQLGKRALDSVIVECRVFFLAKEDCYLPGVVKALQTLSPDRARALDPLKKHVGLVIRNGALVSPEGGAGMYSGRLEMDNGAGPGKLLGSDQIAMDYIYGIALHEDEERIARLNNISDMDSIRFAVLIQLDRVLRVVENVRAQVLADIGAEHFMLEGPR</sequence>
<protein>
    <submittedName>
        <fullName evidence="1">Uncharacterized protein</fullName>
    </submittedName>
</protein>
<proteinExistence type="predicted"/>
<evidence type="ECO:0000313" key="1">
    <source>
        <dbReference type="EMBL" id="TQO20993.1"/>
    </source>
</evidence>
<name>A0A8H2PZT1_9MICO</name>
<evidence type="ECO:0000313" key="2">
    <source>
        <dbReference type="Proteomes" id="UP000316560"/>
    </source>
</evidence>
<dbReference type="EMBL" id="VFRA01000001">
    <property type="protein sequence ID" value="TQO20993.1"/>
    <property type="molecule type" value="Genomic_DNA"/>
</dbReference>
<dbReference type="Proteomes" id="UP000316560">
    <property type="component" value="Unassembled WGS sequence"/>
</dbReference>
<gene>
    <name evidence="1" type="ORF">FB472_2654</name>
</gene>
<accession>A0A8H2PZT1</accession>
<organism evidence="1 2">
    <name type="scientific">Rhodoglobus vestalii</name>
    <dbReference type="NCBI Taxonomy" id="193384"/>
    <lineage>
        <taxon>Bacteria</taxon>
        <taxon>Bacillati</taxon>
        <taxon>Actinomycetota</taxon>
        <taxon>Actinomycetes</taxon>
        <taxon>Micrococcales</taxon>
        <taxon>Microbacteriaceae</taxon>
        <taxon>Rhodoglobus</taxon>
    </lineage>
</organism>
<dbReference type="AlphaFoldDB" id="A0A8H2PZT1"/>
<comment type="caution">
    <text evidence="1">The sequence shown here is derived from an EMBL/GenBank/DDBJ whole genome shotgun (WGS) entry which is preliminary data.</text>
</comment>
<reference evidence="1 2" key="1">
    <citation type="submission" date="2019-06" db="EMBL/GenBank/DDBJ databases">
        <title>Sequencing the genomes of 1000 actinobacteria strains.</title>
        <authorList>
            <person name="Klenk H.-P."/>
        </authorList>
    </citation>
    <scope>NUCLEOTIDE SEQUENCE [LARGE SCALE GENOMIC DNA]</scope>
    <source>
        <strain evidence="1 2">DSM 21947</strain>
    </source>
</reference>
<dbReference type="OrthoDB" id="5109759at2"/>
<dbReference type="RefSeq" id="WP_141991219.1">
    <property type="nucleotide sequence ID" value="NZ_VFRA01000001.1"/>
</dbReference>